<name>A0ACC0HPA2_9ERIC</name>
<comment type="caution">
    <text evidence="1">The sequence shown here is derived from an EMBL/GenBank/DDBJ whole genome shotgun (WGS) entry which is preliminary data.</text>
</comment>
<accession>A0ACC0HPA2</accession>
<evidence type="ECO:0000313" key="2">
    <source>
        <dbReference type="Proteomes" id="UP001060215"/>
    </source>
</evidence>
<keyword evidence="1" id="KW-0687">Ribonucleoprotein</keyword>
<proteinExistence type="predicted"/>
<keyword evidence="1" id="KW-0689">Ribosomal protein</keyword>
<dbReference type="EMBL" id="CM045761">
    <property type="protein sequence ID" value="KAI8014518.1"/>
    <property type="molecule type" value="Genomic_DNA"/>
</dbReference>
<sequence length="108" mass="11973">MNMCCVRSLGESEKFEVRYERKDILSLKIFRGGRLVYQSTKKRSSGPKCAVTGKGIQGAWLLALVILPASFQLCFSNCFEATCPTLMHVSILSPLSEKLLCLLQLSAL</sequence>
<reference evidence="1 2" key="1">
    <citation type="journal article" date="2022" name="Plant J.">
        <title>Chromosome-level genome of Camellia lanceoleosa provides a valuable resource for understanding genome evolution and self-incompatibility.</title>
        <authorList>
            <person name="Gong W."/>
            <person name="Xiao S."/>
            <person name="Wang L."/>
            <person name="Liao Z."/>
            <person name="Chang Y."/>
            <person name="Mo W."/>
            <person name="Hu G."/>
            <person name="Li W."/>
            <person name="Zhao G."/>
            <person name="Zhu H."/>
            <person name="Hu X."/>
            <person name="Ji K."/>
            <person name="Xiang X."/>
            <person name="Song Q."/>
            <person name="Yuan D."/>
            <person name="Jin S."/>
            <person name="Zhang L."/>
        </authorList>
    </citation>
    <scope>NUCLEOTIDE SEQUENCE [LARGE SCALE GENOMIC DNA]</scope>
    <source>
        <strain evidence="1">SQ_2022a</strain>
    </source>
</reference>
<organism evidence="1 2">
    <name type="scientific">Camellia lanceoleosa</name>
    <dbReference type="NCBI Taxonomy" id="1840588"/>
    <lineage>
        <taxon>Eukaryota</taxon>
        <taxon>Viridiplantae</taxon>
        <taxon>Streptophyta</taxon>
        <taxon>Embryophyta</taxon>
        <taxon>Tracheophyta</taxon>
        <taxon>Spermatophyta</taxon>
        <taxon>Magnoliopsida</taxon>
        <taxon>eudicotyledons</taxon>
        <taxon>Gunneridae</taxon>
        <taxon>Pentapetalae</taxon>
        <taxon>asterids</taxon>
        <taxon>Ericales</taxon>
        <taxon>Theaceae</taxon>
        <taxon>Camellia</taxon>
    </lineage>
</organism>
<gene>
    <name evidence="1" type="ORF">LOK49_LG05G01587</name>
</gene>
<keyword evidence="2" id="KW-1185">Reference proteome</keyword>
<dbReference type="Proteomes" id="UP001060215">
    <property type="component" value="Chromosome 4"/>
</dbReference>
<protein>
    <submittedName>
        <fullName evidence="1">60S ribosomal protein L34</fullName>
    </submittedName>
</protein>
<evidence type="ECO:0000313" key="1">
    <source>
        <dbReference type="EMBL" id="KAI8014518.1"/>
    </source>
</evidence>